<comment type="caution">
    <text evidence="8">The sequence shown here is derived from an EMBL/GenBank/DDBJ whole genome shotgun (WGS) entry which is preliminary data.</text>
</comment>
<dbReference type="InterPro" id="IPR019575">
    <property type="entry name" value="Nuop51_4Fe4S-bd"/>
</dbReference>
<evidence type="ECO:0000256" key="1">
    <source>
        <dbReference type="ARBA" id="ARBA00007523"/>
    </source>
</evidence>
<dbReference type="InterPro" id="IPR037225">
    <property type="entry name" value="Nuo51_FMN-bd_sf"/>
</dbReference>
<evidence type="ECO:0000256" key="4">
    <source>
        <dbReference type="ARBA" id="ARBA00023004"/>
    </source>
</evidence>
<proteinExistence type="inferred from homology"/>
<evidence type="ECO:0000256" key="2">
    <source>
        <dbReference type="ARBA" id="ARBA00022485"/>
    </source>
</evidence>
<keyword evidence="3" id="KW-0479">Metal-binding</keyword>
<dbReference type="InterPro" id="IPR037207">
    <property type="entry name" value="Nuop51_4Fe4S-bd_sf"/>
</dbReference>
<dbReference type="Pfam" id="PF10589">
    <property type="entry name" value="NADH_4Fe-4S"/>
    <property type="match status" value="1"/>
</dbReference>
<gene>
    <name evidence="8" type="ORF">CLV52_0013</name>
</gene>
<keyword evidence="9" id="KW-1185">Reference proteome</keyword>
<evidence type="ECO:0000256" key="3">
    <source>
        <dbReference type="ARBA" id="ARBA00022723"/>
    </source>
</evidence>
<dbReference type="InterPro" id="IPR011538">
    <property type="entry name" value="Nuo51_FMN-bd"/>
</dbReference>
<keyword evidence="2" id="KW-0004">4Fe-4S</keyword>
<dbReference type="PANTHER" id="PTHR43578:SF3">
    <property type="entry name" value="NADH-QUINONE OXIDOREDUCTASE SUBUNIT F"/>
    <property type="match status" value="1"/>
</dbReference>
<dbReference type="Proteomes" id="UP000295344">
    <property type="component" value="Unassembled WGS sequence"/>
</dbReference>
<keyword evidence="4" id="KW-0408">Iron</keyword>
<dbReference type="SUPFAM" id="SSF142984">
    <property type="entry name" value="Nqo1 middle domain-like"/>
    <property type="match status" value="1"/>
</dbReference>
<name>A0A4V3EB91_9MICO</name>
<comment type="similarity">
    <text evidence="1">Belongs to the complex I 51 kDa subunit family.</text>
</comment>
<dbReference type="Pfam" id="PF01512">
    <property type="entry name" value="Complex1_51K"/>
    <property type="match status" value="1"/>
</dbReference>
<evidence type="ECO:0000313" key="8">
    <source>
        <dbReference type="EMBL" id="TDS79484.1"/>
    </source>
</evidence>
<dbReference type="GO" id="GO:0051539">
    <property type="term" value="F:4 iron, 4 sulfur cluster binding"/>
    <property type="evidence" value="ECO:0007669"/>
    <property type="project" value="UniProtKB-KW"/>
</dbReference>
<protein>
    <submittedName>
        <fullName evidence="8">NADH:ubiquinone oxidoreductase subunit F (NADH-binding)</fullName>
    </submittedName>
</protein>
<reference evidence="8 9" key="1">
    <citation type="submission" date="2019-03" db="EMBL/GenBank/DDBJ databases">
        <title>Genomic Encyclopedia of Archaeal and Bacterial Type Strains, Phase II (KMG-II): from individual species to whole genera.</title>
        <authorList>
            <person name="Goeker M."/>
        </authorList>
    </citation>
    <scope>NUCLEOTIDE SEQUENCE [LARGE SCALE GENOMIC DNA]</scope>
    <source>
        <strain evidence="8 9">DSM 24782</strain>
    </source>
</reference>
<dbReference type="SMART" id="SM00928">
    <property type="entry name" value="NADH_4Fe-4S"/>
    <property type="match status" value="1"/>
</dbReference>
<keyword evidence="8" id="KW-0830">Ubiquinone</keyword>
<evidence type="ECO:0000313" key="9">
    <source>
        <dbReference type="Proteomes" id="UP000295344"/>
    </source>
</evidence>
<dbReference type="PANTHER" id="PTHR43578">
    <property type="entry name" value="NADH-QUINONE OXIDOREDUCTASE SUBUNIT F"/>
    <property type="match status" value="1"/>
</dbReference>
<feature type="region of interest" description="Disordered" evidence="6">
    <location>
        <begin position="1"/>
        <end position="21"/>
    </location>
</feature>
<sequence length="395" mass="40514">MTTVHPAPRPETLPRRRLLGPGGPSYTEHLAAFGPLPARPQLIEDVVRSGLTGRGGAGFPAGRKLASMSPGGVVIGNGSEGEPLSAKDRLLLETRPHLVLDGLLATATAVQAKQVHLVVGPVSAPALRHAIAERRDARHIVLTETQDRFVGGEASAVVHLLTGGDAVPVDHPVRLTTRGLRRRPTLVQNVETLAHIAVIARSGADAFRAVGHPADPGTRLLTIAGDVAHPGVLEAPSGASLRDVLAAAEPGRISGALVGGYHGAWVGPEALDRPLAAAAAEGAIPVGAGILLVIGPGTCGLQASAEIATYLAGETAGQCGPCVNGLPVAGELLARIADGDRDPSLVAQLERTLRLVDGRGACHHPDGTARLIRSALTVFADEVRAHRAGHCGAHR</sequence>
<dbReference type="Gene3D" id="3.40.50.11540">
    <property type="entry name" value="NADH-ubiquinone oxidoreductase 51kDa subunit"/>
    <property type="match status" value="1"/>
</dbReference>
<dbReference type="SUPFAM" id="SSF142019">
    <property type="entry name" value="Nqo1 FMN-binding domain-like"/>
    <property type="match status" value="1"/>
</dbReference>
<accession>A0A4V3EB91</accession>
<dbReference type="AlphaFoldDB" id="A0A4V3EB91"/>
<dbReference type="SUPFAM" id="SSF140490">
    <property type="entry name" value="Nqo1C-terminal domain-like"/>
    <property type="match status" value="1"/>
</dbReference>
<dbReference type="Gene3D" id="1.20.1440.230">
    <property type="entry name" value="NADH-ubiquinone oxidoreductase 51kDa subunit, iron-sulphur binding domain"/>
    <property type="match status" value="1"/>
</dbReference>
<feature type="domain" description="NADH-ubiquinone oxidoreductase 51kDa subunit iron-sulphur binding" evidence="7">
    <location>
        <begin position="301"/>
        <end position="346"/>
    </location>
</feature>
<keyword evidence="5" id="KW-0411">Iron-sulfur</keyword>
<dbReference type="OrthoDB" id="9805533at2"/>
<dbReference type="RefSeq" id="WP_133763711.1">
    <property type="nucleotide sequence ID" value="NZ_BAAARP010000001.1"/>
</dbReference>
<dbReference type="GO" id="GO:0046872">
    <property type="term" value="F:metal ion binding"/>
    <property type="evidence" value="ECO:0007669"/>
    <property type="project" value="UniProtKB-KW"/>
</dbReference>
<evidence type="ECO:0000259" key="7">
    <source>
        <dbReference type="SMART" id="SM00928"/>
    </source>
</evidence>
<dbReference type="Gene3D" id="3.10.20.600">
    <property type="match status" value="1"/>
</dbReference>
<evidence type="ECO:0000256" key="5">
    <source>
        <dbReference type="ARBA" id="ARBA00023014"/>
    </source>
</evidence>
<evidence type="ECO:0000256" key="6">
    <source>
        <dbReference type="SAM" id="MobiDB-lite"/>
    </source>
</evidence>
<organism evidence="8 9">
    <name type="scientific">Amnibacterium kyonggiense</name>
    <dbReference type="NCBI Taxonomy" id="595671"/>
    <lineage>
        <taxon>Bacteria</taxon>
        <taxon>Bacillati</taxon>
        <taxon>Actinomycetota</taxon>
        <taxon>Actinomycetes</taxon>
        <taxon>Micrococcales</taxon>
        <taxon>Microbacteriaceae</taxon>
        <taxon>Amnibacterium</taxon>
    </lineage>
</organism>
<dbReference type="EMBL" id="SOAM01000001">
    <property type="protein sequence ID" value="TDS79484.1"/>
    <property type="molecule type" value="Genomic_DNA"/>
</dbReference>